<dbReference type="PROSITE" id="PS00523">
    <property type="entry name" value="SULFATASE_1"/>
    <property type="match status" value="1"/>
</dbReference>
<accession>A0A931HF49</accession>
<evidence type="ECO:0000259" key="7">
    <source>
        <dbReference type="Pfam" id="PF00884"/>
    </source>
</evidence>
<proteinExistence type="inferred from homology"/>
<keyword evidence="4" id="KW-0106">Calcium</keyword>
<evidence type="ECO:0000256" key="4">
    <source>
        <dbReference type="ARBA" id="ARBA00022837"/>
    </source>
</evidence>
<feature type="region of interest" description="Disordered" evidence="5">
    <location>
        <begin position="772"/>
        <end position="791"/>
    </location>
</feature>
<dbReference type="AlphaFoldDB" id="A0A931HF49"/>
<comment type="caution">
    <text evidence="8">The sequence shown here is derived from an EMBL/GenBank/DDBJ whole genome shotgun (WGS) entry which is preliminary data.</text>
</comment>
<keyword evidence="9" id="KW-1185">Reference proteome</keyword>
<dbReference type="GO" id="GO:0016787">
    <property type="term" value="F:hydrolase activity"/>
    <property type="evidence" value="ECO:0007669"/>
    <property type="project" value="UniProtKB-KW"/>
</dbReference>
<dbReference type="PANTHER" id="PTHR42693:SF43">
    <property type="entry name" value="BLL2667 PROTEIN"/>
    <property type="match status" value="1"/>
</dbReference>
<evidence type="ECO:0000256" key="6">
    <source>
        <dbReference type="SAM" id="SignalP"/>
    </source>
</evidence>
<name>A0A931HF49_9SPHN</name>
<dbReference type="SUPFAM" id="SSF53649">
    <property type="entry name" value="Alkaline phosphatase-like"/>
    <property type="match status" value="1"/>
</dbReference>
<dbReference type="Gene3D" id="3.40.720.10">
    <property type="entry name" value="Alkaline Phosphatase, subunit A"/>
    <property type="match status" value="1"/>
</dbReference>
<dbReference type="InterPro" id="IPR000917">
    <property type="entry name" value="Sulfatase_N"/>
</dbReference>
<keyword evidence="2" id="KW-0479">Metal-binding</keyword>
<evidence type="ECO:0000256" key="1">
    <source>
        <dbReference type="ARBA" id="ARBA00008779"/>
    </source>
</evidence>
<keyword evidence="3" id="KW-0378">Hydrolase</keyword>
<dbReference type="CDD" id="cd16025">
    <property type="entry name" value="PAS_like"/>
    <property type="match status" value="1"/>
</dbReference>
<dbReference type="InterPro" id="IPR024607">
    <property type="entry name" value="Sulfatase_CS"/>
</dbReference>
<gene>
    <name evidence="8" type="ORF">I5E68_16925</name>
</gene>
<evidence type="ECO:0000313" key="8">
    <source>
        <dbReference type="EMBL" id="MBH0114634.1"/>
    </source>
</evidence>
<dbReference type="InterPro" id="IPR017850">
    <property type="entry name" value="Alkaline_phosphatase_core_sf"/>
</dbReference>
<dbReference type="Gene3D" id="3.30.1120.10">
    <property type="match status" value="1"/>
</dbReference>
<sequence length="791" mass="85533">MTRFGKSALAGVALIALSANGPDRTVLPIPAPAFDGKIAENEADATPGTPFRLAAPSDAPNVFLFMSDDVGLAMASTFGGPVPTPNLDRIAQAGVRYNQFHTTGICSPSRAALLTGRNHHDVGFGHLADLPSTFPGYTAEIPRETAPLAEVLKLNGYNTAMFGKTHNVRHADASVAGPFDQWPTGQGFEYFWGIVGGDSDQYEPAIFRGTTRLDDVGPGAPMMDARMASEAIDWVHNQQAAAPDKPFFMYYAPGSTHAPHQAPPEWIARFKGRFDMGWDEMRKLSFARMKQQGVIPASAELTERPEQITAWDSLSPARKAFAARSMEVAAAMLAYQDAQLGRVLDELERTGEGRNLLTILVIGDNGASAESGNEGTLNELGKINGLQEDEAWLTANLDRMGGPLTYEAYPAGWAWAMNTPLRWTKQYTSMLGGIRNGMIMRWSDKGEQRAAAPGSVCPRFGHLVDIAPTVLEAAGLPAPETVNGIAQRAMDGKSLLSSLSRCEADHERTQYFEMGGKIGLWHDGWFLSKDDGRTPWMMVPPPGEPHAWELYNLDEDYSQAHDVSAQNPDRLKSMIALWQEEARRNQVFPLDHRFGFARAMGHRPPAKSEFEYWGKGVSVPAQSAPMFAGRSFTLTADIAPTGAQASGVVVGYGSRFAGWSLYLDKGHPVFTYAASTNPADIVTIRSSKRVTGDAPLVLRLETPGPRQGATLAIRSGEETLATGEVARTFLMPAGLGETLDLGRDLGVDVTDYPGGKDAFEGEIRHVAITLDPPPVRARPQTNSGAGTEGHQ</sequence>
<dbReference type="Proteomes" id="UP000617634">
    <property type="component" value="Unassembled WGS sequence"/>
</dbReference>
<dbReference type="Pfam" id="PF00884">
    <property type="entry name" value="Sulfatase"/>
    <property type="match status" value="1"/>
</dbReference>
<dbReference type="PANTHER" id="PTHR42693">
    <property type="entry name" value="ARYLSULFATASE FAMILY MEMBER"/>
    <property type="match status" value="1"/>
</dbReference>
<dbReference type="InterPro" id="IPR050738">
    <property type="entry name" value="Sulfatase"/>
</dbReference>
<organism evidence="8 9">
    <name type="scientific">Novosphingobium aureum</name>
    <dbReference type="NCBI Taxonomy" id="2792964"/>
    <lineage>
        <taxon>Bacteria</taxon>
        <taxon>Pseudomonadati</taxon>
        <taxon>Pseudomonadota</taxon>
        <taxon>Alphaproteobacteria</taxon>
        <taxon>Sphingomonadales</taxon>
        <taxon>Sphingomonadaceae</taxon>
        <taxon>Novosphingobium</taxon>
    </lineage>
</organism>
<feature type="chain" id="PRO_5036790287" evidence="6">
    <location>
        <begin position="22"/>
        <end position="791"/>
    </location>
</feature>
<evidence type="ECO:0000256" key="3">
    <source>
        <dbReference type="ARBA" id="ARBA00022801"/>
    </source>
</evidence>
<dbReference type="GO" id="GO:0046872">
    <property type="term" value="F:metal ion binding"/>
    <property type="evidence" value="ECO:0007669"/>
    <property type="project" value="UniProtKB-KW"/>
</dbReference>
<protein>
    <submittedName>
        <fullName evidence="8">Arylsulfatase</fullName>
    </submittedName>
</protein>
<keyword evidence="6" id="KW-0732">Signal</keyword>
<evidence type="ECO:0000313" key="9">
    <source>
        <dbReference type="Proteomes" id="UP000617634"/>
    </source>
</evidence>
<dbReference type="EMBL" id="JADZGI010000003">
    <property type="protein sequence ID" value="MBH0114634.1"/>
    <property type="molecule type" value="Genomic_DNA"/>
</dbReference>
<feature type="domain" description="Sulfatase N-terminal" evidence="7">
    <location>
        <begin position="60"/>
        <end position="475"/>
    </location>
</feature>
<dbReference type="RefSeq" id="WP_197166176.1">
    <property type="nucleotide sequence ID" value="NZ_JADZGI010000003.1"/>
</dbReference>
<evidence type="ECO:0000256" key="2">
    <source>
        <dbReference type="ARBA" id="ARBA00022723"/>
    </source>
</evidence>
<reference evidence="8" key="1">
    <citation type="submission" date="2020-11" db="EMBL/GenBank/DDBJ databases">
        <title>Novosphingobium aureum sp. nov., a marine bacterium isolated from sediment of a salt flat.</title>
        <authorList>
            <person name="Yoo Y."/>
            <person name="Kim J.-J."/>
        </authorList>
    </citation>
    <scope>NUCLEOTIDE SEQUENCE</scope>
    <source>
        <strain evidence="8">YJ-S2-02</strain>
    </source>
</reference>
<comment type="similarity">
    <text evidence="1">Belongs to the sulfatase family.</text>
</comment>
<evidence type="ECO:0000256" key="5">
    <source>
        <dbReference type="SAM" id="MobiDB-lite"/>
    </source>
</evidence>
<feature type="signal peptide" evidence="6">
    <location>
        <begin position="1"/>
        <end position="21"/>
    </location>
</feature>